<dbReference type="SMART" id="SM00248">
    <property type="entry name" value="ANK"/>
    <property type="match status" value="6"/>
</dbReference>
<comment type="caution">
    <text evidence="2">The sequence shown here is derived from an EMBL/GenBank/DDBJ whole genome shotgun (WGS) entry which is preliminary data.</text>
</comment>
<gene>
    <name evidence="2" type="ORF">THAOC_37171</name>
</gene>
<feature type="non-terminal residue" evidence="2">
    <location>
        <position position="1020"/>
    </location>
</feature>
<dbReference type="EMBL" id="AGNL01049883">
    <property type="protein sequence ID" value="EJK44300.1"/>
    <property type="molecule type" value="Genomic_DNA"/>
</dbReference>
<dbReference type="InterPro" id="IPR013078">
    <property type="entry name" value="His_Pase_superF_clade-1"/>
</dbReference>
<dbReference type="SMART" id="SM00855">
    <property type="entry name" value="PGAM"/>
    <property type="match status" value="1"/>
</dbReference>
<dbReference type="GO" id="GO:0003824">
    <property type="term" value="F:catalytic activity"/>
    <property type="evidence" value="ECO:0007669"/>
    <property type="project" value="InterPro"/>
</dbReference>
<evidence type="ECO:0000313" key="2">
    <source>
        <dbReference type="EMBL" id="EJK44300.1"/>
    </source>
</evidence>
<dbReference type="InterPro" id="IPR002110">
    <property type="entry name" value="Ankyrin_rpt"/>
</dbReference>
<dbReference type="Gene3D" id="1.25.40.20">
    <property type="entry name" value="Ankyrin repeat-containing domain"/>
    <property type="match status" value="1"/>
</dbReference>
<dbReference type="PANTHER" id="PTHR24121:SF32">
    <property type="entry name" value="DEATH DOMAIN-CONTAINING PROTEIN"/>
    <property type="match status" value="1"/>
</dbReference>
<protein>
    <submittedName>
        <fullName evidence="2">Uncharacterized protein</fullName>
    </submittedName>
</protein>
<reference evidence="2 3" key="1">
    <citation type="journal article" date="2012" name="Genome Biol.">
        <title>Genome and low-iron response of an oceanic diatom adapted to chronic iron limitation.</title>
        <authorList>
            <person name="Lommer M."/>
            <person name="Specht M."/>
            <person name="Roy A.S."/>
            <person name="Kraemer L."/>
            <person name="Andreson R."/>
            <person name="Gutowska M.A."/>
            <person name="Wolf J."/>
            <person name="Bergner S.V."/>
            <person name="Schilhabel M.B."/>
            <person name="Klostermeier U.C."/>
            <person name="Beiko R.G."/>
            <person name="Rosenstiel P."/>
            <person name="Hippler M."/>
            <person name="Laroche J."/>
        </authorList>
    </citation>
    <scope>NUCLEOTIDE SEQUENCE [LARGE SCALE GENOMIC DNA]</scope>
    <source>
        <strain evidence="2 3">CCMP1005</strain>
    </source>
</reference>
<feature type="region of interest" description="Disordered" evidence="1">
    <location>
        <begin position="508"/>
        <end position="529"/>
    </location>
</feature>
<dbReference type="CDD" id="cd07067">
    <property type="entry name" value="HP_PGM_like"/>
    <property type="match status" value="1"/>
</dbReference>
<dbReference type="SUPFAM" id="SSF48403">
    <property type="entry name" value="Ankyrin repeat"/>
    <property type="match status" value="1"/>
</dbReference>
<proteinExistence type="predicted"/>
<evidence type="ECO:0000256" key="1">
    <source>
        <dbReference type="SAM" id="MobiDB-lite"/>
    </source>
</evidence>
<evidence type="ECO:0000313" key="3">
    <source>
        <dbReference type="Proteomes" id="UP000266841"/>
    </source>
</evidence>
<dbReference type="Proteomes" id="UP000266841">
    <property type="component" value="Unassembled WGS sequence"/>
</dbReference>
<keyword evidence="3" id="KW-1185">Reference proteome</keyword>
<dbReference type="SUPFAM" id="SSF53254">
    <property type="entry name" value="Phosphoglycerate mutase-like"/>
    <property type="match status" value="1"/>
</dbReference>
<name>K0QZ38_THAOC</name>
<dbReference type="InterPro" id="IPR036770">
    <property type="entry name" value="Ankyrin_rpt-contain_sf"/>
</dbReference>
<dbReference type="PANTHER" id="PTHR24121">
    <property type="entry name" value="NO MECHANORECEPTOR POTENTIAL C, ISOFORM D-RELATED"/>
    <property type="match status" value="1"/>
</dbReference>
<dbReference type="eggNOG" id="KOG0504">
    <property type="taxonomic scope" value="Eukaryota"/>
</dbReference>
<dbReference type="Gene3D" id="3.40.50.1240">
    <property type="entry name" value="Phosphoglycerate mutase-like"/>
    <property type="match status" value="1"/>
</dbReference>
<dbReference type="InterPro" id="IPR029033">
    <property type="entry name" value="His_PPase_superfam"/>
</dbReference>
<dbReference type="Pfam" id="PF00300">
    <property type="entry name" value="His_Phos_1"/>
    <property type="match status" value="2"/>
</dbReference>
<dbReference type="PROSITE" id="PS00175">
    <property type="entry name" value="PG_MUTASE"/>
    <property type="match status" value="1"/>
</dbReference>
<dbReference type="Pfam" id="PF12796">
    <property type="entry name" value="Ank_2"/>
    <property type="match status" value="1"/>
</dbReference>
<accession>K0QZ38</accession>
<dbReference type="AlphaFoldDB" id="K0QZ38"/>
<dbReference type="InterPro" id="IPR001345">
    <property type="entry name" value="PG/BPGM_mutase_AS"/>
</dbReference>
<sequence>MRLGHLAMVHLYVARHGQDEDNSNGILNGRRDRALTDLGRRQAREVGLKMKSAGFSLRGGECPAASRRDGASASASGQGVTFSRVFSSPLRRASDTAQIFCEILSGSSGGDATRSNGAAEMVKVKVETLDDLIERDFGTMTGQPTKSIVERCGVDGVLATETINYFLHPAGAETFPDLINRAKRLLVRIEEIAKDLPSSDAILLVTHGDFGKMLYAAYYNLQWQDVLRQFHFGNSEVLLLSRESGANDAHLDARHQVKVQVTLSQDVHILSTPQTSFHASPIVNYCVCLSSEASAYSSQAVVLVWSSSPLFRLEGASRRRLPCRRASEPLKALAYRPHHPPTGVEDFRRKSSRVWLPRRTPQTSTRCRPCRSTYGHEPCRSRRLRRGLIRGRAGGVRNLTRRRRHSSRGNDATSVRLSTPFSARGWLGVTGKGCGQSGRLGRRREHQPCWEYFASLDPTPLGENGEVEKNLTLRQLQFRPSIWPQSVHQPAHPDLSYRGLQTLRDSITAQPDPRAPKGKNMTLPWSRNAVPRPPPAQILGLLEQKYLHGPALTEGEESTIECFAKPEHYLSLLDYMCAWDSVSLESLRPLLGEMKGLMPEEYWSSDPRPVFSLCANKHVSLELFELLLGYFQNAASFTSSQFCCANSMHSRLEQGFSGDANLLHVACANESCPDSIVEMLIETNPSALLTKCVLGHGTHPLHQYIMSDGTPLHYMLRMRPVLRSSTVQMLMNCDEAVLRTMGVYKYRFGGNEIDVSPLDCLVWNESIDDMIDILRYVLRIAKEQGLTVVNSRTGQSALHQICKNPKATRQAVGVILEEFPELATRTSIDDEHAVHDLCRNKRLNVSESIRILDLLVESDPDCSLRINVEGTLPLHLAAGSKSVGFIKHLVDLYPQAVRERDGEGREPLYYACIFGCIDVCKFLLDLWPECLTKRDNDGWAPIHHVIYHGWKEDKEAARVVSFLLERDASLASIPSGLQGMLPLHLCCITNYSDHTETLQVLFDADPETICVGMREDNRLP</sequence>
<dbReference type="OrthoDB" id="45118at2759"/>
<organism evidence="2 3">
    <name type="scientific">Thalassiosira oceanica</name>
    <name type="common">Marine diatom</name>
    <dbReference type="NCBI Taxonomy" id="159749"/>
    <lineage>
        <taxon>Eukaryota</taxon>
        <taxon>Sar</taxon>
        <taxon>Stramenopiles</taxon>
        <taxon>Ochrophyta</taxon>
        <taxon>Bacillariophyta</taxon>
        <taxon>Coscinodiscophyceae</taxon>
        <taxon>Thalassiosirophycidae</taxon>
        <taxon>Thalassiosirales</taxon>
        <taxon>Thalassiosiraceae</taxon>
        <taxon>Thalassiosira</taxon>
    </lineage>
</organism>